<keyword evidence="4" id="KW-1185">Reference proteome</keyword>
<evidence type="ECO:0000256" key="2">
    <source>
        <dbReference type="SAM" id="Phobius"/>
    </source>
</evidence>
<sequence>MSESKIKRTLAFASKAGTIAVFSLKAFWKWYISGFVGHSHKKFYFPRMVRLALTVVILAPTLGIFVSYLASSSSSISSSSSPISSSAPDKDEVKASSSSVSSSTVPSHSSTTDVNSRDDAKPKNKVEAKQILLKVISQSLRTRLNSTASLQAIALADNVCLYVEQHKELTEAKARDQFILDYVSRYGADDKTQLLVLAVTIKGTRVSNYCNF</sequence>
<accession>A0ABR8GU04</accession>
<evidence type="ECO:0000313" key="3">
    <source>
        <dbReference type="EMBL" id="MBD2606610.1"/>
    </source>
</evidence>
<evidence type="ECO:0000313" key="4">
    <source>
        <dbReference type="Proteomes" id="UP000660380"/>
    </source>
</evidence>
<keyword evidence="2" id="KW-0812">Transmembrane</keyword>
<feature type="region of interest" description="Disordered" evidence="1">
    <location>
        <begin position="73"/>
        <end position="123"/>
    </location>
</feature>
<name>A0ABR8GU04_9CYAN</name>
<gene>
    <name evidence="3" type="ORF">H6G81_19255</name>
</gene>
<dbReference type="EMBL" id="JACJTA010000044">
    <property type="protein sequence ID" value="MBD2606610.1"/>
    <property type="molecule type" value="Genomic_DNA"/>
</dbReference>
<dbReference type="Proteomes" id="UP000660380">
    <property type="component" value="Unassembled WGS sequence"/>
</dbReference>
<feature type="transmembrane region" description="Helical" evidence="2">
    <location>
        <begin position="12"/>
        <end position="31"/>
    </location>
</feature>
<evidence type="ECO:0000256" key="1">
    <source>
        <dbReference type="SAM" id="MobiDB-lite"/>
    </source>
</evidence>
<dbReference type="RefSeq" id="WP_029636520.1">
    <property type="nucleotide sequence ID" value="NZ_JACJTA010000044.1"/>
</dbReference>
<reference evidence="3 4" key="1">
    <citation type="journal article" date="2020" name="ISME J.">
        <title>Comparative genomics reveals insights into cyanobacterial evolution and habitat adaptation.</title>
        <authorList>
            <person name="Chen M.Y."/>
            <person name="Teng W.K."/>
            <person name="Zhao L."/>
            <person name="Hu C.X."/>
            <person name="Zhou Y.K."/>
            <person name="Han B.P."/>
            <person name="Song L.R."/>
            <person name="Shu W.S."/>
        </authorList>
    </citation>
    <scope>NUCLEOTIDE SEQUENCE [LARGE SCALE GENOMIC DNA]</scope>
    <source>
        <strain evidence="3 4">FACHB-248</strain>
    </source>
</reference>
<protein>
    <submittedName>
        <fullName evidence="3">Uncharacterized protein</fullName>
    </submittedName>
</protein>
<keyword evidence="2" id="KW-0472">Membrane</keyword>
<proteinExistence type="predicted"/>
<keyword evidence="2" id="KW-1133">Transmembrane helix</keyword>
<organism evidence="3 4">
    <name type="scientific">Scytonema hofmannii FACHB-248</name>
    <dbReference type="NCBI Taxonomy" id="1842502"/>
    <lineage>
        <taxon>Bacteria</taxon>
        <taxon>Bacillati</taxon>
        <taxon>Cyanobacteriota</taxon>
        <taxon>Cyanophyceae</taxon>
        <taxon>Nostocales</taxon>
        <taxon>Scytonemataceae</taxon>
        <taxon>Scytonema</taxon>
    </lineage>
</organism>
<comment type="caution">
    <text evidence="3">The sequence shown here is derived from an EMBL/GenBank/DDBJ whole genome shotgun (WGS) entry which is preliminary data.</text>
</comment>
<feature type="compositionally biased region" description="Low complexity" evidence="1">
    <location>
        <begin position="73"/>
        <end position="87"/>
    </location>
</feature>
<feature type="transmembrane region" description="Helical" evidence="2">
    <location>
        <begin position="51"/>
        <end position="70"/>
    </location>
</feature>
<feature type="compositionally biased region" description="Low complexity" evidence="1">
    <location>
        <begin position="96"/>
        <end position="114"/>
    </location>
</feature>